<comment type="caution">
    <text evidence="2">The sequence shown here is derived from an EMBL/GenBank/DDBJ whole genome shotgun (WGS) entry which is preliminary data.</text>
</comment>
<proteinExistence type="predicted"/>
<keyword evidence="3" id="KW-1185">Reference proteome</keyword>
<dbReference type="AlphaFoldDB" id="A0AAW1P045"/>
<dbReference type="CDD" id="cd14686">
    <property type="entry name" value="bZIP"/>
    <property type="match status" value="1"/>
</dbReference>
<sequence>MAEPMADDHSTVLFFKHPTSVRMRNREAQARYRSRQKHKHMEQEQKMQEVEEARKALQAETKAFNAQRQAWQAIMQICEQQQQAASSINSLQPDLSLAPLRGDDTMQSAILRTAGHPNHIPAEILEVQYSIDSCVHRVCGLPQPTRDDVLRFRLDSLFERKKLHMQAISKLLAQCTDRDNKAAHKALSDLMHNFSLGCRLLDWSSMSSGNSAASVVDAEFTKSGLREFGLPSAEHWKRAVASLNLSKQQLSTIMQMRGEWHQSRRRARQQVTDLPSTIQAYVSEQPGSNISHQQLEECHVRLQRCRQEEHKAACKFTFGVRNLVLTPIQNAKLLLLSWPYKMDMEAILNALCGEPVSGPPSLETYRVRHIAACTAAPRVLLWH</sequence>
<name>A0AAW1P045_9CHLO</name>
<feature type="coiled-coil region" evidence="1">
    <location>
        <begin position="33"/>
        <end position="67"/>
    </location>
</feature>
<gene>
    <name evidence="2" type="ORF">WJX73_002609</name>
</gene>
<evidence type="ECO:0000313" key="2">
    <source>
        <dbReference type="EMBL" id="KAK9800277.1"/>
    </source>
</evidence>
<dbReference type="Proteomes" id="UP001465755">
    <property type="component" value="Unassembled WGS sequence"/>
</dbReference>
<evidence type="ECO:0000256" key="1">
    <source>
        <dbReference type="SAM" id="Coils"/>
    </source>
</evidence>
<organism evidence="2 3">
    <name type="scientific">Symbiochloris irregularis</name>
    <dbReference type="NCBI Taxonomy" id="706552"/>
    <lineage>
        <taxon>Eukaryota</taxon>
        <taxon>Viridiplantae</taxon>
        <taxon>Chlorophyta</taxon>
        <taxon>core chlorophytes</taxon>
        <taxon>Trebouxiophyceae</taxon>
        <taxon>Trebouxiales</taxon>
        <taxon>Trebouxiaceae</taxon>
        <taxon>Symbiochloris</taxon>
    </lineage>
</organism>
<evidence type="ECO:0000313" key="3">
    <source>
        <dbReference type="Proteomes" id="UP001465755"/>
    </source>
</evidence>
<evidence type="ECO:0008006" key="4">
    <source>
        <dbReference type="Google" id="ProtNLM"/>
    </source>
</evidence>
<dbReference type="EMBL" id="JALJOQ010000083">
    <property type="protein sequence ID" value="KAK9800277.1"/>
    <property type="molecule type" value="Genomic_DNA"/>
</dbReference>
<reference evidence="2 3" key="1">
    <citation type="journal article" date="2024" name="Nat. Commun.">
        <title>Phylogenomics reveals the evolutionary origins of lichenization in chlorophyte algae.</title>
        <authorList>
            <person name="Puginier C."/>
            <person name="Libourel C."/>
            <person name="Otte J."/>
            <person name="Skaloud P."/>
            <person name="Haon M."/>
            <person name="Grisel S."/>
            <person name="Petersen M."/>
            <person name="Berrin J.G."/>
            <person name="Delaux P.M."/>
            <person name="Dal Grande F."/>
            <person name="Keller J."/>
        </authorList>
    </citation>
    <scope>NUCLEOTIDE SEQUENCE [LARGE SCALE GENOMIC DNA]</scope>
    <source>
        <strain evidence="2 3">SAG 2036</strain>
    </source>
</reference>
<accession>A0AAW1P045</accession>
<protein>
    <recommendedName>
        <fullName evidence="4">BZIP domain-containing protein</fullName>
    </recommendedName>
</protein>
<keyword evidence="1" id="KW-0175">Coiled coil</keyword>